<dbReference type="Pfam" id="PF00293">
    <property type="entry name" value="NUDIX"/>
    <property type="match status" value="1"/>
</dbReference>
<dbReference type="PANTHER" id="PTHR10885:SF0">
    <property type="entry name" value="ISOPENTENYL-DIPHOSPHATE DELTA-ISOMERASE"/>
    <property type="match status" value="1"/>
</dbReference>
<feature type="compositionally biased region" description="Basic and acidic residues" evidence="2">
    <location>
        <begin position="1"/>
        <end position="11"/>
    </location>
</feature>
<evidence type="ECO:0000259" key="3">
    <source>
        <dbReference type="PROSITE" id="PS51462"/>
    </source>
</evidence>
<dbReference type="Proteomes" id="UP000663981">
    <property type="component" value="Unassembled WGS sequence"/>
</dbReference>
<dbReference type="PANTHER" id="PTHR10885">
    <property type="entry name" value="ISOPENTENYL-DIPHOSPHATE DELTA-ISOMERASE"/>
    <property type="match status" value="1"/>
</dbReference>
<dbReference type="InterPro" id="IPR015797">
    <property type="entry name" value="NUDIX_hydrolase-like_dom_sf"/>
</dbReference>
<feature type="domain" description="Nudix hydrolase" evidence="3">
    <location>
        <begin position="28"/>
        <end position="157"/>
    </location>
</feature>
<dbReference type="RefSeq" id="WP_207980847.1">
    <property type="nucleotide sequence ID" value="NZ_JAGDEL010000018.1"/>
</dbReference>
<dbReference type="PROSITE" id="PS51462">
    <property type="entry name" value="NUDIX"/>
    <property type="match status" value="1"/>
</dbReference>
<dbReference type="InterPro" id="IPR020084">
    <property type="entry name" value="NUDIX_hydrolase_CS"/>
</dbReference>
<comment type="caution">
    <text evidence="4">The sequence shown here is derived from an EMBL/GenBank/DDBJ whole genome shotgun (WGS) entry which is preliminary data.</text>
</comment>
<dbReference type="Gene3D" id="3.90.79.10">
    <property type="entry name" value="Nucleoside Triphosphate Pyrophosphohydrolase"/>
    <property type="match status" value="1"/>
</dbReference>
<proteinExistence type="predicted"/>
<evidence type="ECO:0000256" key="2">
    <source>
        <dbReference type="SAM" id="MobiDB-lite"/>
    </source>
</evidence>
<name>A0ABS3N764_9BACI</name>
<accession>A0ABS3N764</accession>
<feature type="region of interest" description="Disordered" evidence="2">
    <location>
        <begin position="1"/>
        <end position="21"/>
    </location>
</feature>
<dbReference type="EMBL" id="JAGDEL010000018">
    <property type="protein sequence ID" value="MBO1513911.1"/>
    <property type="molecule type" value="Genomic_DNA"/>
</dbReference>
<dbReference type="PROSITE" id="PS00893">
    <property type="entry name" value="NUDIX_BOX"/>
    <property type="match status" value="1"/>
</dbReference>
<keyword evidence="5" id="KW-1185">Reference proteome</keyword>
<dbReference type="InterPro" id="IPR000086">
    <property type="entry name" value="NUDIX_hydrolase_dom"/>
</dbReference>
<dbReference type="SUPFAM" id="SSF55811">
    <property type="entry name" value="Nudix"/>
    <property type="match status" value="1"/>
</dbReference>
<feature type="compositionally biased region" description="Basic residues" evidence="2">
    <location>
        <begin position="12"/>
        <end position="21"/>
    </location>
</feature>
<reference evidence="4 5" key="1">
    <citation type="submission" date="2021-03" db="EMBL/GenBank/DDBJ databases">
        <title>Whole genome sequence of Metabacillus bambusae BG109.</title>
        <authorList>
            <person name="Jeong J.W."/>
        </authorList>
    </citation>
    <scope>NUCLEOTIDE SEQUENCE [LARGE SCALE GENOMIC DNA]</scope>
    <source>
        <strain evidence="4 5">BG109</strain>
    </source>
</reference>
<protein>
    <submittedName>
        <fullName evidence="4">NUDIX domain-containing protein</fullName>
    </submittedName>
</protein>
<gene>
    <name evidence="4" type="ORF">I7822_20005</name>
</gene>
<sequence length="160" mass="18634">MEQWDLYDKNRNKTNRTHKRGNQLKGGYYHIVVHVWIRNNKGEILLTKRHPDKTHPNLWECTGGSILAGEESLEGALREVKEEIGISLLRSNGGLVKSERRDKYNNFCDIWLFDQSFDLSATELQQDEVSDIKWVTSSELDSIYNSNMLVPTLSYYKEIL</sequence>
<keyword evidence="1" id="KW-0378">Hydrolase</keyword>
<dbReference type="CDD" id="cd04693">
    <property type="entry name" value="NUDIX_Hydrolase"/>
    <property type="match status" value="1"/>
</dbReference>
<evidence type="ECO:0000313" key="5">
    <source>
        <dbReference type="Proteomes" id="UP000663981"/>
    </source>
</evidence>
<evidence type="ECO:0000313" key="4">
    <source>
        <dbReference type="EMBL" id="MBO1513911.1"/>
    </source>
</evidence>
<evidence type="ECO:0000256" key="1">
    <source>
        <dbReference type="ARBA" id="ARBA00022801"/>
    </source>
</evidence>
<organism evidence="4 5">
    <name type="scientific">Metabacillus bambusae</name>
    <dbReference type="NCBI Taxonomy" id="2795218"/>
    <lineage>
        <taxon>Bacteria</taxon>
        <taxon>Bacillati</taxon>
        <taxon>Bacillota</taxon>
        <taxon>Bacilli</taxon>
        <taxon>Bacillales</taxon>
        <taxon>Bacillaceae</taxon>
        <taxon>Metabacillus</taxon>
    </lineage>
</organism>